<dbReference type="Gene3D" id="3.30.565.10">
    <property type="entry name" value="Histidine kinase-like ATPase, C-terminal domain"/>
    <property type="match status" value="1"/>
</dbReference>
<evidence type="ECO:0000256" key="4">
    <source>
        <dbReference type="ARBA" id="ARBA00022679"/>
    </source>
</evidence>
<dbReference type="Pfam" id="PF02518">
    <property type="entry name" value="HATPase_c"/>
    <property type="match status" value="1"/>
</dbReference>
<keyword evidence="8" id="KW-0902">Two-component regulatory system</keyword>
<dbReference type="InterPro" id="IPR004358">
    <property type="entry name" value="Sig_transdc_His_kin-like_C"/>
</dbReference>
<dbReference type="SUPFAM" id="SSF47384">
    <property type="entry name" value="Homodimeric domain of signal transducing histidine kinase"/>
    <property type="match status" value="1"/>
</dbReference>
<dbReference type="Gene3D" id="3.30.450.20">
    <property type="entry name" value="PAS domain"/>
    <property type="match status" value="1"/>
</dbReference>
<evidence type="ECO:0000313" key="14">
    <source>
        <dbReference type="Proteomes" id="UP000276223"/>
    </source>
</evidence>
<dbReference type="InterPro" id="IPR003594">
    <property type="entry name" value="HATPase_dom"/>
</dbReference>
<dbReference type="Gene3D" id="1.10.287.130">
    <property type="match status" value="1"/>
</dbReference>
<dbReference type="Pfam" id="PF00512">
    <property type="entry name" value="HisKA"/>
    <property type="match status" value="1"/>
</dbReference>
<name>A0A3N1UHJ9_9BACT</name>
<evidence type="ECO:0000256" key="6">
    <source>
        <dbReference type="ARBA" id="ARBA00022777"/>
    </source>
</evidence>
<dbReference type="PROSITE" id="PS50113">
    <property type="entry name" value="PAC"/>
    <property type="match status" value="1"/>
</dbReference>
<dbReference type="InterPro" id="IPR036890">
    <property type="entry name" value="HATPase_C_sf"/>
</dbReference>
<dbReference type="SUPFAM" id="SSF55874">
    <property type="entry name" value="ATPase domain of HSP90 chaperone/DNA topoisomerase II/histidine kinase"/>
    <property type="match status" value="1"/>
</dbReference>
<evidence type="ECO:0000259" key="12">
    <source>
        <dbReference type="PROSITE" id="PS50113"/>
    </source>
</evidence>
<feature type="domain" description="PAS" evidence="11">
    <location>
        <begin position="149"/>
        <end position="186"/>
    </location>
</feature>
<evidence type="ECO:0000256" key="5">
    <source>
        <dbReference type="ARBA" id="ARBA00022741"/>
    </source>
</evidence>
<keyword evidence="9" id="KW-0812">Transmembrane</keyword>
<dbReference type="InterPro" id="IPR036097">
    <property type="entry name" value="HisK_dim/P_sf"/>
</dbReference>
<dbReference type="RefSeq" id="WP_123291086.1">
    <property type="nucleotide sequence ID" value="NZ_RJVA01000014.1"/>
</dbReference>
<keyword evidence="4" id="KW-0808">Transferase</keyword>
<dbReference type="CDD" id="cd00082">
    <property type="entry name" value="HisKA"/>
    <property type="match status" value="1"/>
</dbReference>
<dbReference type="OrthoDB" id="9805591at2"/>
<keyword evidence="14" id="KW-1185">Reference proteome</keyword>
<dbReference type="AlphaFoldDB" id="A0A3N1UHJ9"/>
<dbReference type="PANTHER" id="PTHR43065">
    <property type="entry name" value="SENSOR HISTIDINE KINASE"/>
    <property type="match status" value="1"/>
</dbReference>
<dbReference type="Pfam" id="PF13188">
    <property type="entry name" value="PAS_8"/>
    <property type="match status" value="1"/>
</dbReference>
<keyword evidence="7" id="KW-0067">ATP-binding</keyword>
<evidence type="ECO:0000256" key="7">
    <source>
        <dbReference type="ARBA" id="ARBA00022840"/>
    </source>
</evidence>
<dbReference type="Proteomes" id="UP000276223">
    <property type="component" value="Unassembled WGS sequence"/>
</dbReference>
<feature type="transmembrane region" description="Helical" evidence="9">
    <location>
        <begin position="6"/>
        <end position="29"/>
    </location>
</feature>
<evidence type="ECO:0000256" key="3">
    <source>
        <dbReference type="ARBA" id="ARBA00022553"/>
    </source>
</evidence>
<dbReference type="PRINTS" id="PR00344">
    <property type="entry name" value="BCTRLSENSOR"/>
</dbReference>
<comment type="catalytic activity">
    <reaction evidence="1">
        <text>ATP + protein L-histidine = ADP + protein N-phospho-L-histidine.</text>
        <dbReference type="EC" id="2.7.13.3"/>
    </reaction>
</comment>
<dbReference type="CDD" id="cd00130">
    <property type="entry name" value="PAS"/>
    <property type="match status" value="1"/>
</dbReference>
<dbReference type="EC" id="2.7.13.3" evidence="2"/>
<protein>
    <recommendedName>
        <fullName evidence="2">histidine kinase</fullName>
        <ecNumber evidence="2">2.7.13.3</ecNumber>
    </recommendedName>
</protein>
<feature type="transmembrane region" description="Helical" evidence="9">
    <location>
        <begin position="41"/>
        <end position="62"/>
    </location>
</feature>
<keyword evidence="9" id="KW-0472">Membrane</keyword>
<dbReference type="PROSITE" id="PS50112">
    <property type="entry name" value="PAS"/>
    <property type="match status" value="1"/>
</dbReference>
<evidence type="ECO:0000259" key="11">
    <source>
        <dbReference type="PROSITE" id="PS50112"/>
    </source>
</evidence>
<keyword evidence="3" id="KW-0597">Phosphoprotein</keyword>
<dbReference type="NCBIfam" id="TIGR00229">
    <property type="entry name" value="sensory_box"/>
    <property type="match status" value="1"/>
</dbReference>
<dbReference type="InterPro" id="IPR035965">
    <property type="entry name" value="PAS-like_dom_sf"/>
</dbReference>
<dbReference type="SMART" id="SM00388">
    <property type="entry name" value="HisKA"/>
    <property type="match status" value="1"/>
</dbReference>
<keyword evidence="5" id="KW-0547">Nucleotide-binding</keyword>
<proteinExistence type="predicted"/>
<dbReference type="InterPro" id="IPR005467">
    <property type="entry name" value="His_kinase_dom"/>
</dbReference>
<dbReference type="InterPro" id="IPR000014">
    <property type="entry name" value="PAS"/>
</dbReference>
<keyword evidence="9" id="KW-1133">Transmembrane helix</keyword>
<feature type="domain" description="PAC" evidence="12">
    <location>
        <begin position="226"/>
        <end position="278"/>
    </location>
</feature>
<dbReference type="SUPFAM" id="SSF55785">
    <property type="entry name" value="PYP-like sensor domain (PAS domain)"/>
    <property type="match status" value="1"/>
</dbReference>
<evidence type="ECO:0000256" key="1">
    <source>
        <dbReference type="ARBA" id="ARBA00000085"/>
    </source>
</evidence>
<dbReference type="GO" id="GO:0005524">
    <property type="term" value="F:ATP binding"/>
    <property type="evidence" value="ECO:0007669"/>
    <property type="project" value="UniProtKB-KW"/>
</dbReference>
<dbReference type="InterPro" id="IPR003661">
    <property type="entry name" value="HisK_dim/P_dom"/>
</dbReference>
<evidence type="ECO:0000256" key="2">
    <source>
        <dbReference type="ARBA" id="ARBA00012438"/>
    </source>
</evidence>
<feature type="domain" description="Histidine kinase" evidence="10">
    <location>
        <begin position="291"/>
        <end position="502"/>
    </location>
</feature>
<comment type="caution">
    <text evidence="13">The sequence shown here is derived from an EMBL/GenBank/DDBJ whole genome shotgun (WGS) entry which is preliminary data.</text>
</comment>
<dbReference type="PANTHER" id="PTHR43065:SF46">
    <property type="entry name" value="C4-DICARBOXYLATE TRANSPORT SENSOR PROTEIN DCTB"/>
    <property type="match status" value="1"/>
</dbReference>
<dbReference type="SMART" id="SM00387">
    <property type="entry name" value="HATPase_c"/>
    <property type="match status" value="1"/>
</dbReference>
<evidence type="ECO:0000313" key="13">
    <source>
        <dbReference type="EMBL" id="ROQ90742.1"/>
    </source>
</evidence>
<keyword evidence="6" id="KW-0418">Kinase</keyword>
<accession>A0A3N1UHJ9</accession>
<sequence>MTIPFFPILFVDLVGSACMVFFAVACVRLSYRLYVQDRENVLYLYLLMVSHALAVFAFSRSIGHIAKQLLLLGGHRPIWEALRPYSGSLNTISFCVVGAVTLFFERIWKVHQQILRDRQALQKAHERLVWLNQRLQQLVSERTAELGRSEQKFRRIFEASRDMIAVVAENGTVLDMNPAGRQMLGIDDIGGAPEMETPSLSFRTFFLRPQDWNTLKERVSRESYVTDAEVELISRDGREISALLSAASQCDLQERAELIYLVAKDITQRKVIQQQLLQADKLASIGQLAAGVAHEINNPLGIILGYTQLLMREEHQGTERYEDLKTIEKHARTCKAIVEDLLSFARSAHTRKEPVLVQDLVQEVLGVVRHNLELKHIQVITHFEASVPEVVVDRNKMRQVFMNLIMNAQQAIGSDGRIEICTSLAENGHMAEIAVSDTGTGIDPKHLPRIFDPFFTTKSTGEGTGLGLSVSYGIVKDHGGEILVASELGKGSVFTVRLPVPSEKLEWMACEV</sequence>
<dbReference type="EMBL" id="RJVA01000014">
    <property type="protein sequence ID" value="ROQ90742.1"/>
    <property type="molecule type" value="Genomic_DNA"/>
</dbReference>
<evidence type="ECO:0000256" key="9">
    <source>
        <dbReference type="SAM" id="Phobius"/>
    </source>
</evidence>
<reference evidence="13 14" key="1">
    <citation type="submission" date="2018-11" db="EMBL/GenBank/DDBJ databases">
        <title>Genomic Encyclopedia of Type Strains, Phase IV (KMG-IV): sequencing the most valuable type-strain genomes for metagenomic binning, comparative biology and taxonomic classification.</title>
        <authorList>
            <person name="Goeker M."/>
        </authorList>
    </citation>
    <scope>NUCLEOTIDE SEQUENCE [LARGE SCALE GENOMIC DNA]</scope>
    <source>
        <strain evidence="13 14">DSM 22027</strain>
    </source>
</reference>
<dbReference type="PROSITE" id="PS50109">
    <property type="entry name" value="HIS_KIN"/>
    <property type="match status" value="1"/>
</dbReference>
<dbReference type="InterPro" id="IPR000700">
    <property type="entry name" value="PAS-assoc_C"/>
</dbReference>
<evidence type="ECO:0000256" key="8">
    <source>
        <dbReference type="ARBA" id="ARBA00023012"/>
    </source>
</evidence>
<organism evidence="13 14">
    <name type="scientific">Desulfosoma caldarium</name>
    <dbReference type="NCBI Taxonomy" id="610254"/>
    <lineage>
        <taxon>Bacteria</taxon>
        <taxon>Pseudomonadati</taxon>
        <taxon>Thermodesulfobacteriota</taxon>
        <taxon>Syntrophobacteria</taxon>
        <taxon>Syntrophobacterales</taxon>
        <taxon>Syntrophobacteraceae</taxon>
        <taxon>Desulfosoma</taxon>
    </lineage>
</organism>
<dbReference type="GO" id="GO:0000155">
    <property type="term" value="F:phosphorelay sensor kinase activity"/>
    <property type="evidence" value="ECO:0007669"/>
    <property type="project" value="InterPro"/>
</dbReference>
<gene>
    <name evidence="13" type="ORF">EDC27_2632</name>
</gene>
<evidence type="ECO:0000259" key="10">
    <source>
        <dbReference type="PROSITE" id="PS50109"/>
    </source>
</evidence>